<dbReference type="PANTHER" id="PTHR33233:SF17">
    <property type="entry name" value="DUF4283 DOMAIN-CONTAINING PROTEIN"/>
    <property type="match status" value="1"/>
</dbReference>
<dbReference type="AlphaFoldDB" id="A0A9Q0NMH9"/>
<reference evidence="3" key="2">
    <citation type="journal article" date="2023" name="Int. J. Mol. Sci.">
        <title>De Novo Assembly and Annotation of 11 Diverse Shrub Willow (Salix) Genomes Reveals Novel Gene Organization in Sex-Linked Regions.</title>
        <authorList>
            <person name="Hyden B."/>
            <person name="Feng K."/>
            <person name="Yates T.B."/>
            <person name="Jawdy S."/>
            <person name="Cereghino C."/>
            <person name="Smart L.B."/>
            <person name="Muchero W."/>
        </authorList>
    </citation>
    <scope>NUCLEOTIDE SEQUENCE [LARGE SCALE GENOMIC DNA]</scope>
    <source>
        <tissue evidence="3">Shoot tip</tissue>
    </source>
</reference>
<dbReference type="Proteomes" id="UP001151529">
    <property type="component" value="Chromosome 12"/>
</dbReference>
<sequence length="445" mass="50120">MSYVMHNLLVYMHIIYATKKLVTTECKHDEGPQAAIVAKDLGHATSATRQTTWADKVCVSDSSTRHKLDPLPQKPAGSRLTIPAGMVMHSMDYWKWCIIGFFTGCKLPYHAINTIAKKVWSPYGLEQVTTMADGFFIFRFRTEEAFSDVIERGPWMFGGKNIILQKWSPRFQFDRSRISSIPMWVRLRGLPLPLWITQGLSMAASMFEVDSPLTDKPQLVQVEYEWKPPRCERCHSFGHNCVVREEQMAKGNQKAKVNRKEEEEPLKAMGTEGSSQTPTSSATNGGQQKGTTTPQASGTTQPATVPCNKEEDHCVPHCMASQLSRETTKGTGEKNKEVIRSEDTTKQDEGEEVLSKQKGKQPVEDDNPLAQSLVKVKKRKGGKKKEAREPRVKLEKSWSRGGFRVAELAILLKWSYQVPLQDYCGMEPSNVDGHHGSQWRAMGNM</sequence>
<protein>
    <submittedName>
        <fullName evidence="3">ZINC KNUCKLE CX2CX4HX4C-RELATED</fullName>
    </submittedName>
</protein>
<dbReference type="EMBL" id="JAPFFL010000018">
    <property type="protein sequence ID" value="KAJ6672461.1"/>
    <property type="molecule type" value="Genomic_DNA"/>
</dbReference>
<accession>A0A9Q0NMH9</accession>
<dbReference type="OrthoDB" id="1934719at2759"/>
<organism evidence="3 4">
    <name type="scientific">Salix viminalis</name>
    <name type="common">Common osier</name>
    <name type="synonym">Basket willow</name>
    <dbReference type="NCBI Taxonomy" id="40686"/>
    <lineage>
        <taxon>Eukaryota</taxon>
        <taxon>Viridiplantae</taxon>
        <taxon>Streptophyta</taxon>
        <taxon>Embryophyta</taxon>
        <taxon>Tracheophyta</taxon>
        <taxon>Spermatophyta</taxon>
        <taxon>Magnoliopsida</taxon>
        <taxon>eudicotyledons</taxon>
        <taxon>Gunneridae</taxon>
        <taxon>Pentapetalae</taxon>
        <taxon>rosids</taxon>
        <taxon>fabids</taxon>
        <taxon>Malpighiales</taxon>
        <taxon>Salicaceae</taxon>
        <taxon>Saliceae</taxon>
        <taxon>Salix</taxon>
    </lineage>
</organism>
<feature type="region of interest" description="Disordered" evidence="1">
    <location>
        <begin position="323"/>
        <end position="390"/>
    </location>
</feature>
<gene>
    <name evidence="3" type="ORF">OIU85_013769</name>
</gene>
<evidence type="ECO:0000259" key="2">
    <source>
        <dbReference type="Pfam" id="PF14111"/>
    </source>
</evidence>
<name>A0A9Q0NMH9_SALVM</name>
<evidence type="ECO:0000313" key="3">
    <source>
        <dbReference type="EMBL" id="KAJ6672461.1"/>
    </source>
</evidence>
<proteinExistence type="predicted"/>
<reference evidence="3" key="1">
    <citation type="submission" date="2022-11" db="EMBL/GenBank/DDBJ databases">
        <authorList>
            <person name="Hyden B.L."/>
            <person name="Feng K."/>
            <person name="Yates T."/>
            <person name="Jawdy S."/>
            <person name="Smart L.B."/>
            <person name="Muchero W."/>
        </authorList>
    </citation>
    <scope>NUCLEOTIDE SEQUENCE</scope>
    <source>
        <tissue evidence="3">Shoot tip</tissue>
    </source>
</reference>
<feature type="domain" description="DUF4283" evidence="2">
    <location>
        <begin position="92"/>
        <end position="174"/>
    </location>
</feature>
<evidence type="ECO:0000313" key="4">
    <source>
        <dbReference type="Proteomes" id="UP001151529"/>
    </source>
</evidence>
<dbReference type="Pfam" id="PF14111">
    <property type="entry name" value="DUF4283"/>
    <property type="match status" value="1"/>
</dbReference>
<feature type="compositionally biased region" description="Polar residues" evidence="1">
    <location>
        <begin position="272"/>
        <end position="303"/>
    </location>
</feature>
<dbReference type="PANTHER" id="PTHR33233">
    <property type="entry name" value="ENDONUCLEASE/EXONUCLEASE/PHOSPHATASE"/>
    <property type="match status" value="1"/>
</dbReference>
<feature type="region of interest" description="Disordered" evidence="1">
    <location>
        <begin position="248"/>
        <end position="307"/>
    </location>
</feature>
<keyword evidence="4" id="KW-1185">Reference proteome</keyword>
<evidence type="ECO:0000256" key="1">
    <source>
        <dbReference type="SAM" id="MobiDB-lite"/>
    </source>
</evidence>
<comment type="caution">
    <text evidence="3">The sequence shown here is derived from an EMBL/GenBank/DDBJ whole genome shotgun (WGS) entry which is preliminary data.</text>
</comment>
<feature type="compositionally biased region" description="Basic and acidic residues" evidence="1">
    <location>
        <begin position="326"/>
        <end position="348"/>
    </location>
</feature>
<dbReference type="InterPro" id="IPR025558">
    <property type="entry name" value="DUF4283"/>
</dbReference>